<dbReference type="InterPro" id="IPR019481">
    <property type="entry name" value="TFIIIC_triple_barrel"/>
</dbReference>
<dbReference type="Pfam" id="PF10419">
    <property type="entry name" value="TFIIIC_sub6"/>
    <property type="match status" value="1"/>
</dbReference>
<comment type="caution">
    <text evidence="3">The sequence shown here is derived from an EMBL/GenBank/DDBJ whole genome shotgun (WGS) entry which is preliminary data.</text>
</comment>
<evidence type="ECO:0000259" key="2">
    <source>
        <dbReference type="Pfam" id="PF10419"/>
    </source>
</evidence>
<name>A0A3A2ZRZ6_9EURO</name>
<dbReference type="EMBL" id="MVGC01000033">
    <property type="protein sequence ID" value="RJE25942.1"/>
    <property type="molecule type" value="Genomic_DNA"/>
</dbReference>
<dbReference type="AlphaFoldDB" id="A0A3A2ZRZ6"/>
<gene>
    <name evidence="3" type="ORF">PHISCL_01711</name>
</gene>
<organism evidence="3 4">
    <name type="scientific">Aspergillus sclerotialis</name>
    <dbReference type="NCBI Taxonomy" id="2070753"/>
    <lineage>
        <taxon>Eukaryota</taxon>
        <taxon>Fungi</taxon>
        <taxon>Dikarya</taxon>
        <taxon>Ascomycota</taxon>
        <taxon>Pezizomycotina</taxon>
        <taxon>Eurotiomycetes</taxon>
        <taxon>Eurotiomycetidae</taxon>
        <taxon>Eurotiales</taxon>
        <taxon>Aspergillaceae</taxon>
        <taxon>Aspergillus</taxon>
        <taxon>Aspergillus subgen. Polypaecilum</taxon>
    </lineage>
</organism>
<protein>
    <recommendedName>
        <fullName evidence="2">Transcription factor TFIIIC triple barrel domain-containing protein</fullName>
    </recommendedName>
</protein>
<feature type="compositionally biased region" description="Polar residues" evidence="1">
    <location>
        <begin position="176"/>
        <end position="188"/>
    </location>
</feature>
<evidence type="ECO:0000256" key="1">
    <source>
        <dbReference type="SAM" id="MobiDB-lite"/>
    </source>
</evidence>
<feature type="region of interest" description="Disordered" evidence="1">
    <location>
        <begin position="176"/>
        <end position="199"/>
    </location>
</feature>
<feature type="compositionally biased region" description="Polar residues" evidence="1">
    <location>
        <begin position="66"/>
        <end position="78"/>
    </location>
</feature>
<feature type="region of interest" description="Disordered" evidence="1">
    <location>
        <begin position="1"/>
        <end position="25"/>
    </location>
</feature>
<dbReference type="OrthoDB" id="1877767at2759"/>
<evidence type="ECO:0000313" key="3">
    <source>
        <dbReference type="EMBL" id="RJE25942.1"/>
    </source>
</evidence>
<accession>A0A3A2ZRZ6</accession>
<keyword evidence="4" id="KW-1185">Reference proteome</keyword>
<dbReference type="Proteomes" id="UP000266188">
    <property type="component" value="Unassembled WGS sequence"/>
</dbReference>
<sequence length="288" mass="32056">MQTSEPTLLVDPVMLADDDESDYEYEYHDTETETFYLNLDLTSQNGPIRPPRRRQDPSSSQSAQPTTNHLSSSAIQQSVDEDESAVESTEADSFGIERAQIMGLHTLNPIVSYQNQIFSCSWADQIGTELFFAQPELEPDPSSEIPTLRHGKHFDLIAANSVKLLSRKANLISAQEPTTESRTFNTSGLPRKPGPQTNQSQFLDRLIAIKRAKGETDPVRTVFSVKREQNFTDRLRGWARTEAELTEIQRLSNAASQGDENAIATLEDLCARLGNQDSGISDSHSTQP</sequence>
<feature type="domain" description="Transcription factor TFIIIC triple barrel" evidence="2">
    <location>
        <begin position="30"/>
        <end position="171"/>
    </location>
</feature>
<dbReference type="Gene3D" id="2.60.40.4370">
    <property type="match status" value="1"/>
</dbReference>
<feature type="region of interest" description="Disordered" evidence="1">
    <location>
        <begin position="38"/>
        <end position="91"/>
    </location>
</feature>
<proteinExistence type="predicted"/>
<reference evidence="4" key="1">
    <citation type="submission" date="2017-02" db="EMBL/GenBank/DDBJ databases">
        <authorList>
            <person name="Tafer H."/>
            <person name="Lopandic K."/>
        </authorList>
    </citation>
    <scope>NUCLEOTIDE SEQUENCE [LARGE SCALE GENOMIC DNA]</scope>
    <source>
        <strain evidence="4">CBS 366.77</strain>
    </source>
</reference>
<dbReference type="STRING" id="2070753.A0A3A2ZRZ6"/>
<evidence type="ECO:0000313" key="4">
    <source>
        <dbReference type="Proteomes" id="UP000266188"/>
    </source>
</evidence>